<evidence type="ECO:0000259" key="13">
    <source>
        <dbReference type="Pfam" id="PF00520"/>
    </source>
</evidence>
<dbReference type="GO" id="GO:0005249">
    <property type="term" value="F:voltage-gated potassium channel activity"/>
    <property type="evidence" value="ECO:0007669"/>
    <property type="project" value="InterPro"/>
</dbReference>
<dbReference type="AlphaFoldDB" id="A0A2N6CR95"/>
<evidence type="ECO:0000313" key="15">
    <source>
        <dbReference type="Proteomes" id="UP000235015"/>
    </source>
</evidence>
<evidence type="ECO:0000256" key="7">
    <source>
        <dbReference type="ARBA" id="ARBA00022958"/>
    </source>
</evidence>
<keyword evidence="4 12" id="KW-0812">Transmembrane</keyword>
<gene>
    <name evidence="14" type="ORF">C0630_19355</name>
</gene>
<keyword evidence="8 12" id="KW-1133">Transmembrane helix</keyword>
<feature type="domain" description="Ion transport" evidence="13">
    <location>
        <begin position="16"/>
        <end position="228"/>
    </location>
</feature>
<accession>A0A2N6CR95</accession>
<feature type="transmembrane region" description="Helical" evidence="12">
    <location>
        <begin position="75"/>
        <end position="95"/>
    </location>
</feature>
<evidence type="ECO:0000313" key="14">
    <source>
        <dbReference type="EMBL" id="PLX59583.1"/>
    </source>
</evidence>
<evidence type="ECO:0000256" key="9">
    <source>
        <dbReference type="ARBA" id="ARBA00023065"/>
    </source>
</evidence>
<keyword evidence="9" id="KW-0406">Ion transport</keyword>
<name>A0A2N6CR95_9GAMM</name>
<evidence type="ECO:0000256" key="12">
    <source>
        <dbReference type="SAM" id="Phobius"/>
    </source>
</evidence>
<sequence length="236" mass="26537">MDLKTIVERNDTTAGRYFDLSVQLLIFVSIVTFSIETLPNIDSGTQVALGVIESVIVILFTIEYLLRIYVSDKKLSYVLSFYGLIDLAAILPFYLSTGLDLRSLRIFRLLRLFRLLKILRYNKAIDRFFRAYQIAKEEIVLFVTVTLMLLYLSAVGIYYFENSAQPEAFSSVFSSLWWAVTTLSTVGYGDVYPITLGGRLFTFVILMIGLGIVAVPAGLLASALSKARMDETNKEG</sequence>
<dbReference type="Proteomes" id="UP000235015">
    <property type="component" value="Unassembled WGS sequence"/>
</dbReference>
<keyword evidence="2" id="KW-0813">Transport</keyword>
<feature type="transmembrane region" description="Helical" evidence="12">
    <location>
        <begin position="200"/>
        <end position="224"/>
    </location>
</feature>
<protein>
    <submittedName>
        <fullName evidence="14">Ion transporter</fullName>
    </submittedName>
</protein>
<dbReference type="InterPro" id="IPR027359">
    <property type="entry name" value="Volt_channel_dom_sf"/>
</dbReference>
<keyword evidence="10 12" id="KW-0472">Membrane</keyword>
<evidence type="ECO:0000256" key="3">
    <source>
        <dbReference type="ARBA" id="ARBA00022538"/>
    </source>
</evidence>
<keyword evidence="7" id="KW-0630">Potassium</keyword>
<dbReference type="GO" id="GO:0008076">
    <property type="term" value="C:voltage-gated potassium channel complex"/>
    <property type="evidence" value="ECO:0007669"/>
    <property type="project" value="InterPro"/>
</dbReference>
<dbReference type="PANTHER" id="PTHR11537">
    <property type="entry name" value="VOLTAGE-GATED POTASSIUM CHANNEL"/>
    <property type="match status" value="1"/>
</dbReference>
<keyword evidence="5" id="KW-0631">Potassium channel</keyword>
<feature type="transmembrane region" description="Helical" evidence="12">
    <location>
        <begin position="139"/>
        <end position="160"/>
    </location>
</feature>
<keyword evidence="3" id="KW-0633">Potassium transport</keyword>
<organism evidence="14 15">
    <name type="scientific">Sedimenticola selenatireducens</name>
    <dbReference type="NCBI Taxonomy" id="191960"/>
    <lineage>
        <taxon>Bacteria</taxon>
        <taxon>Pseudomonadati</taxon>
        <taxon>Pseudomonadota</taxon>
        <taxon>Gammaproteobacteria</taxon>
        <taxon>Chromatiales</taxon>
        <taxon>Sedimenticolaceae</taxon>
        <taxon>Sedimenticola</taxon>
    </lineage>
</organism>
<evidence type="ECO:0000256" key="11">
    <source>
        <dbReference type="ARBA" id="ARBA00023303"/>
    </source>
</evidence>
<feature type="transmembrane region" description="Helical" evidence="12">
    <location>
        <begin position="47"/>
        <end position="66"/>
    </location>
</feature>
<evidence type="ECO:0000256" key="10">
    <source>
        <dbReference type="ARBA" id="ARBA00023136"/>
    </source>
</evidence>
<dbReference type="EMBL" id="PKUN01000031">
    <property type="protein sequence ID" value="PLX59583.1"/>
    <property type="molecule type" value="Genomic_DNA"/>
</dbReference>
<evidence type="ECO:0000256" key="2">
    <source>
        <dbReference type="ARBA" id="ARBA00022448"/>
    </source>
</evidence>
<evidence type="ECO:0000256" key="5">
    <source>
        <dbReference type="ARBA" id="ARBA00022826"/>
    </source>
</evidence>
<proteinExistence type="predicted"/>
<dbReference type="Gene3D" id="1.20.120.350">
    <property type="entry name" value="Voltage-gated potassium channels. Chain C"/>
    <property type="match status" value="1"/>
</dbReference>
<dbReference type="InterPro" id="IPR005821">
    <property type="entry name" value="Ion_trans_dom"/>
</dbReference>
<feature type="transmembrane region" description="Helical" evidence="12">
    <location>
        <begin position="17"/>
        <end position="35"/>
    </location>
</feature>
<keyword evidence="11" id="KW-0407">Ion channel</keyword>
<evidence type="ECO:0000256" key="4">
    <source>
        <dbReference type="ARBA" id="ARBA00022692"/>
    </source>
</evidence>
<comment type="subcellular location">
    <subcellularLocation>
        <location evidence="1">Membrane</location>
        <topology evidence="1">Multi-pass membrane protein</topology>
    </subcellularLocation>
</comment>
<reference evidence="14 15" key="1">
    <citation type="submission" date="2017-11" db="EMBL/GenBank/DDBJ databases">
        <title>Genome-resolved metagenomics identifies genetic mobility, metabolic interactions, and unexpected diversity in perchlorate-reducing communities.</title>
        <authorList>
            <person name="Barnum T.P."/>
            <person name="Figueroa I.A."/>
            <person name="Carlstrom C.I."/>
            <person name="Lucas L.N."/>
            <person name="Engelbrektson A.L."/>
            <person name="Coates J.D."/>
        </authorList>
    </citation>
    <scope>NUCLEOTIDE SEQUENCE [LARGE SCALE GENOMIC DNA]</scope>
    <source>
        <strain evidence="14">BM301</strain>
    </source>
</reference>
<dbReference type="Pfam" id="PF00520">
    <property type="entry name" value="Ion_trans"/>
    <property type="match status" value="1"/>
</dbReference>
<dbReference type="PRINTS" id="PR00169">
    <property type="entry name" value="KCHANNEL"/>
</dbReference>
<dbReference type="InterPro" id="IPR028325">
    <property type="entry name" value="VG_K_chnl"/>
</dbReference>
<evidence type="ECO:0000256" key="1">
    <source>
        <dbReference type="ARBA" id="ARBA00004141"/>
    </source>
</evidence>
<keyword evidence="6" id="KW-0851">Voltage-gated channel</keyword>
<dbReference type="RefSeq" id="WP_273441039.1">
    <property type="nucleotide sequence ID" value="NZ_PKUN01000031.1"/>
</dbReference>
<dbReference type="Gene3D" id="1.10.287.70">
    <property type="match status" value="1"/>
</dbReference>
<dbReference type="PANTHER" id="PTHR11537:SF254">
    <property type="entry name" value="POTASSIUM VOLTAGE-GATED CHANNEL PROTEIN SHAB"/>
    <property type="match status" value="1"/>
</dbReference>
<dbReference type="SUPFAM" id="SSF81324">
    <property type="entry name" value="Voltage-gated potassium channels"/>
    <property type="match status" value="1"/>
</dbReference>
<comment type="caution">
    <text evidence="14">The sequence shown here is derived from an EMBL/GenBank/DDBJ whole genome shotgun (WGS) entry which is preliminary data.</text>
</comment>
<dbReference type="GO" id="GO:0001508">
    <property type="term" value="P:action potential"/>
    <property type="evidence" value="ECO:0007669"/>
    <property type="project" value="TreeGrafter"/>
</dbReference>
<evidence type="ECO:0000256" key="6">
    <source>
        <dbReference type="ARBA" id="ARBA00022882"/>
    </source>
</evidence>
<evidence type="ECO:0000256" key="8">
    <source>
        <dbReference type="ARBA" id="ARBA00022989"/>
    </source>
</evidence>